<keyword evidence="3" id="KW-1185">Reference proteome</keyword>
<feature type="region of interest" description="Disordered" evidence="1">
    <location>
        <begin position="1"/>
        <end position="222"/>
    </location>
</feature>
<evidence type="ECO:0000256" key="1">
    <source>
        <dbReference type="SAM" id="MobiDB-lite"/>
    </source>
</evidence>
<feature type="compositionally biased region" description="Basic and acidic residues" evidence="1">
    <location>
        <begin position="527"/>
        <end position="545"/>
    </location>
</feature>
<feature type="compositionally biased region" description="Basic and acidic residues" evidence="1">
    <location>
        <begin position="408"/>
        <end position="521"/>
    </location>
</feature>
<feature type="compositionally biased region" description="Basic and acidic residues" evidence="1">
    <location>
        <begin position="1644"/>
        <end position="1662"/>
    </location>
</feature>
<protein>
    <submittedName>
        <fullName evidence="2">Uncharacterized protein</fullName>
    </submittedName>
</protein>
<feature type="compositionally biased region" description="Basic and acidic residues" evidence="1">
    <location>
        <begin position="1392"/>
        <end position="1410"/>
    </location>
</feature>
<reference evidence="2 3" key="1">
    <citation type="journal article" date="2022" name="bioRxiv">
        <title>Genomics of Preaxostyla Flagellates Illuminates Evolutionary Transitions and the Path Towards Mitochondrial Loss.</title>
        <authorList>
            <person name="Novak L.V.F."/>
            <person name="Treitli S.C."/>
            <person name="Pyrih J."/>
            <person name="Halakuc P."/>
            <person name="Pipaliya S.V."/>
            <person name="Vacek V."/>
            <person name="Brzon O."/>
            <person name="Soukal P."/>
            <person name="Eme L."/>
            <person name="Dacks J.B."/>
            <person name="Karnkowska A."/>
            <person name="Elias M."/>
            <person name="Hampl V."/>
        </authorList>
    </citation>
    <scope>NUCLEOTIDE SEQUENCE [LARGE SCALE GENOMIC DNA]</scope>
    <source>
        <strain evidence="2">NAU3</strain>
        <tissue evidence="2">Gut</tissue>
    </source>
</reference>
<feature type="compositionally biased region" description="Polar residues" evidence="1">
    <location>
        <begin position="107"/>
        <end position="123"/>
    </location>
</feature>
<feature type="compositionally biased region" description="Basic and acidic residues" evidence="1">
    <location>
        <begin position="2356"/>
        <end position="2366"/>
    </location>
</feature>
<feature type="compositionally biased region" description="Basic and acidic residues" evidence="1">
    <location>
        <begin position="600"/>
        <end position="666"/>
    </location>
</feature>
<feature type="compositionally biased region" description="Basic and acidic residues" evidence="1">
    <location>
        <begin position="894"/>
        <end position="960"/>
    </location>
</feature>
<feature type="compositionally biased region" description="Basic and acidic residues" evidence="1">
    <location>
        <begin position="1452"/>
        <end position="1518"/>
    </location>
</feature>
<feature type="compositionally biased region" description="Polar residues" evidence="1">
    <location>
        <begin position="78"/>
        <end position="91"/>
    </location>
</feature>
<feature type="compositionally biased region" description="Basic and acidic residues" evidence="1">
    <location>
        <begin position="799"/>
        <end position="831"/>
    </location>
</feature>
<feature type="region of interest" description="Disordered" evidence="1">
    <location>
        <begin position="326"/>
        <end position="546"/>
    </location>
</feature>
<feature type="compositionally biased region" description="Low complexity" evidence="1">
    <location>
        <begin position="2576"/>
        <end position="2588"/>
    </location>
</feature>
<feature type="region of interest" description="Disordered" evidence="1">
    <location>
        <begin position="2576"/>
        <end position="2596"/>
    </location>
</feature>
<feature type="compositionally biased region" description="Basic and acidic residues" evidence="1">
    <location>
        <begin position="1098"/>
        <end position="1116"/>
    </location>
</feature>
<dbReference type="Proteomes" id="UP001281761">
    <property type="component" value="Unassembled WGS sequence"/>
</dbReference>
<sequence>MSTRTTNDPNQRYVTRSVSRATSIVREEDNGEEPTETTPKPIPKRKAAVRKPKKKKGKNTSREISNTLSQDEVIDDPTINSLDHQMTNTVSFALPQHLEGTPPRSGHQPNQKGEHLYSSTSAHPSVIAAIGMSDNKTLRQDKSPSTPANSNKSNSHDIHHSQPTPKSILRPTQQKTSDESLGISSQTPTPGRRTPRIQLPPITNETPFREPTAVPNDTDLNEEPRNMSVFQFLGDSLTSLVTAPVRVVKRVFSRWTEESDEIRLLHMERELQREAQLEEDKQRQVELENQRIDEEKLRVMEEEMLLEEMERKNREMTTARLKRGEAILQQKAEEEEKKVREEEERLEREEREEAIKRETREREIKRKMDDWSEKKALKEKKRREAEEGRKRAAEEKKRLEAEAAAQKAEAERIRKEEERERRAQLEREKQEAAAQKAEAERIRKEEERERRAQLEREKQEAAAQKAEAERIRKEEERERRAQLEREKQEAAARRKEEKAARVAAAKEKSELEAKAKQELKEKKTKKDAKEKRDGGEQKDGEEKKGVGLFGMLGGMFLWLGSVFGIGKKEEKLAPSTEGEIEKNERFSNGEGVASEMEEGIAGREESEREDHKKAGKEESIDVESKMERSRRIAEEKGKKKAEAMEKKKVAEEGRKLAAEEKKRLEAEAAAQKAEAERIRKEEERERRAQLEREKQEAAAQKAEAERIRKEEERERRAQLEREKQEAAAQKAEAERIRKEEERERRAQLEREKQEAAAQKAEAERIRKEEERERRAQLEREKQRSSRSTKRREGSLSCSSEREIRIGSESETGIEREEDKEGCERKEGWRRTERWRRKERSWIVWNVGRDVFVVGKCFGIGKKEEKLAPSTEGEIEKNERFSNGEGVASEMEEGIAGREESEREDHKKAGKEESIDVESKMERSRRIAEEKGKKKAEAMEKKKVAEEGRKLAAEEKKRLEAEAAAQKAEAERIRKEEERERRAQLEREKQEAAAQKAEAERIRKEEERERRAQLEREKQEAAAQKAEAERIRKEEERERRAQLEREKQEAAAQKAEAERIRKEEEREQEKAARVAAAKEKSELEAKAKQELKEKKTKKDAKEKRDGGEQKDGEEKKGVGLFGMLGGMFLWLGSVFGIGKKEEKLAPSTEGEIEKNERFSNGEGVASEMEEGIAGREESEREDHKKAGKEESIDVESKMERSRRIAEEKGKKKAEAMEKKKVAEEGRKLAAEEKKRLEAEAAAQKAEAERIRKEEERERRAQLEREKQEAAAQKAEAERIRKEEERERRAQLEREKQEAAAQKAEAERIRKEEERERRAQLEREKQEAAAQKAEAERIRKEEERERRAQLEREKQEAAARRKEEKAARVAAAKEKSELEAKAKQELKEKKTKKDAKEKRDGGEQKDGEEKKGVGFVFGIGKKEEKLAPSTEGEIEKNERFSNGEGVASEMEEGIAGREESEREDHKKAGKEESIDVESKMERSRRIAEEKGKKKAEAMEKKKVAEEGRKLAAEEKKRLEAEAAAQKAEAERIRKEEERERRAQLEREKQEAAAQKAEAERIRKEEERERRAQLEREKQEAAAQKAEAERIRKEEERERRAQLEREKQEAAARRKEEKAARVAAAKEKSELEAKAKQELKEKKTKKDAKEKRDGGEQKDGEEKKGVGLFGMLGGMFLWLGSVFGIGKKDKNSSNSSTNTVDTPSNSSLPHSDDESIPTSPETGAQISTSFIDLDSSSVDPTHRLASVNDSYSLECLAQSQSSRPNCPRHGLCIQVWNESRTDLIQCLPGYIVSFDKTDNSAIPASSEIRCVPHPSTASISSLIVELAEIQKERFTCRQFGARPPQDQRFTLSASLDNRVHGINVATLEEWVTDNYPHLLASAFQSYLESSTIGRADTDIDFAKRLSLDFASTSKTSTPHQSFVEVVNAQTLSAALAEAINTGKVRKELTSNLVVASDDWTSLPMSCRVIHRIQTLSQILSSASWHAQRVVIFTLIFVILVALVVRTVSFVRRWMEYEINTAHHLLQFLEEVRIPSSSPTQLALDSKSVLSALREMGGFLPRIRSLFVKHELIRQGVLQRGQKGQLIVNPDALRVNSDGNYESWRENCLRRRPPSPTNRHIIIGLMTESPPEILETPKAKREITIDVELSRYVGRRIRVRSTLSDPFTAILRGTVLDVVKPTEYPHDYVTKGKLALVKFDYCDLQYWVPHSRVCFLQGLDIYERFLDEGVEESLTEALEQDVTTICRVVGQIGLPNAFFFDAPLFGFDDGFEIPDPPYSVPLCIVCTRLFTLLSRTELNRAVDLIVSLIEPILEQMFIHNLYPEGKSIQYPPNPLTTSTPKTTHSIRNQTPVKSSKATPIKKERRDEPVETPHTSRSRIRHRDANIPIDLSSPSPKLGNSPAYSTPYSNIRSSVVTIASAALSSPMLDSRPNLVNYLALLEEENLYPDPKKLVPEGSNQKKEADAEAERKIKRMSRYLLGEVKNRTSSGLKNVSSLFEDKPSSSLLESPKQEADVFKYDFDFEEKDAAHPIEETVAPNKPGVLSRIFGSLPFVGRGNKDNAPETPKKDFLSIKEEEKLLTKSSSPFKTPPTSARIHSKTPFSARSVSQTCSVALPLNRTESLPHKDGNKIEPPKDFVPRPTNKNLFAIFRNTSLASPHPLSSIVRLAVFSTEAWNDLAYDHNEAHWDLTLMNTAIVLIDVLVLLLGLERQTNEMPDEASVSQRLHPELKDKITRVLFFCSILNRIYQSPRQGSLIYILQAVRGELPGYIHPFTPSTFDASLFGLESDYPAAKLGTKSQRKSTVD</sequence>
<feature type="region of interest" description="Disordered" evidence="1">
    <location>
        <begin position="1143"/>
        <end position="1662"/>
    </location>
</feature>
<feature type="region of interest" description="Disordered" evidence="1">
    <location>
        <begin position="862"/>
        <end position="1117"/>
    </location>
</feature>
<accession>A0ABQ9YG31</accession>
<feature type="region of interest" description="Disordered" evidence="1">
    <location>
        <begin position="2325"/>
        <end position="2398"/>
    </location>
</feature>
<organism evidence="2 3">
    <name type="scientific">Blattamonas nauphoetae</name>
    <dbReference type="NCBI Taxonomy" id="2049346"/>
    <lineage>
        <taxon>Eukaryota</taxon>
        <taxon>Metamonada</taxon>
        <taxon>Preaxostyla</taxon>
        <taxon>Oxymonadida</taxon>
        <taxon>Blattamonas</taxon>
    </lineage>
</organism>
<feature type="compositionally biased region" description="Basic and acidic residues" evidence="1">
    <location>
        <begin position="1244"/>
        <end position="1386"/>
    </location>
</feature>
<feature type="compositionally biased region" description="Polar residues" evidence="1">
    <location>
        <begin position="143"/>
        <end position="153"/>
    </location>
</feature>
<feature type="compositionally biased region" description="Basic and acidic residues" evidence="1">
    <location>
        <begin position="673"/>
        <end position="783"/>
    </location>
</feature>
<gene>
    <name evidence="2" type="ORF">BLNAU_2518</name>
</gene>
<feature type="region of interest" description="Disordered" evidence="1">
    <location>
        <begin position="1686"/>
        <end position="1720"/>
    </location>
</feature>
<feature type="compositionally biased region" description="Basic and acidic residues" evidence="1">
    <location>
        <begin position="326"/>
        <end position="401"/>
    </location>
</feature>
<dbReference type="EMBL" id="JARBJD010000010">
    <property type="protein sequence ID" value="KAK2962685.1"/>
    <property type="molecule type" value="Genomic_DNA"/>
</dbReference>
<feature type="region of interest" description="Disordered" evidence="1">
    <location>
        <begin position="572"/>
        <end position="834"/>
    </location>
</feature>
<feature type="compositionally biased region" description="Polar residues" evidence="1">
    <location>
        <begin position="1"/>
        <end position="22"/>
    </location>
</feature>
<feature type="compositionally biased region" description="Low complexity" evidence="1">
    <location>
        <begin position="1689"/>
        <end position="1704"/>
    </location>
</feature>
<feature type="compositionally biased region" description="Basic and acidic residues" evidence="1">
    <location>
        <begin position="1525"/>
        <end position="1638"/>
    </location>
</feature>
<name>A0ABQ9YG31_9EUKA</name>
<feature type="compositionally biased region" description="Basic and acidic residues" evidence="1">
    <location>
        <begin position="967"/>
        <end position="1092"/>
    </location>
</feature>
<feature type="compositionally biased region" description="Basic residues" evidence="1">
    <location>
        <begin position="42"/>
        <end position="59"/>
    </location>
</feature>
<feature type="compositionally biased region" description="Polar residues" evidence="1">
    <location>
        <begin position="2331"/>
        <end position="2353"/>
    </location>
</feature>
<proteinExistence type="predicted"/>
<evidence type="ECO:0000313" key="2">
    <source>
        <dbReference type="EMBL" id="KAK2962685.1"/>
    </source>
</evidence>
<feature type="compositionally biased region" description="Basic and acidic residues" evidence="1">
    <location>
        <begin position="1171"/>
        <end position="1237"/>
    </location>
</feature>
<feature type="compositionally biased region" description="Polar residues" evidence="1">
    <location>
        <begin position="161"/>
        <end position="175"/>
    </location>
</feature>
<evidence type="ECO:0000313" key="3">
    <source>
        <dbReference type="Proteomes" id="UP001281761"/>
    </source>
</evidence>
<comment type="caution">
    <text evidence="2">The sequence shown here is derived from an EMBL/GenBank/DDBJ whole genome shotgun (WGS) entry which is preliminary data.</text>
</comment>